<dbReference type="SUPFAM" id="SSF51430">
    <property type="entry name" value="NAD(P)-linked oxidoreductase"/>
    <property type="match status" value="1"/>
</dbReference>
<dbReference type="InterPro" id="IPR050791">
    <property type="entry name" value="Aldo-Keto_reductase"/>
</dbReference>
<sequence>MEQRALGSQGLVASAQGLGCMGLTSAYNTTETVSREDLIKLVKRAGELGVTLLDSANVYGPPSNEELLREVIQGEHEKWVVATKFGLTFDGSSVGARGDPAYIRECCDASLKALGVSTIELYYQHRIDAKVDIEKSVATMKELVQEGKVKYLGLSEVSAADLRKAHAVHPITAVQLEWSLWSREVEEEIIPTCRELGIGIVAYSPLGRGFLTGKYTDLSQFAEGDFRLTLPRFQQENLQKNLSVMEKVSELAKAKGCTPAQLALAWLHHQGKDVFPIPGTKHIKYLEDNVAAFNIKLSPQELKTLEEAVPASKVIGDRYGNMLGIENLSHDKYHK</sequence>
<gene>
    <name evidence="3" type="ORF">WJX73_009039</name>
</gene>
<accession>A0AAW1NZC6</accession>
<dbReference type="EMBL" id="JALJOQ010000060">
    <property type="protein sequence ID" value="KAK9803364.1"/>
    <property type="molecule type" value="Genomic_DNA"/>
</dbReference>
<dbReference type="InterPro" id="IPR036812">
    <property type="entry name" value="NAD(P)_OxRdtase_dom_sf"/>
</dbReference>
<keyword evidence="1" id="KW-0560">Oxidoreductase</keyword>
<evidence type="ECO:0000259" key="2">
    <source>
        <dbReference type="Pfam" id="PF00248"/>
    </source>
</evidence>
<dbReference type="Pfam" id="PF00248">
    <property type="entry name" value="Aldo_ket_red"/>
    <property type="match status" value="1"/>
</dbReference>
<feature type="domain" description="NADP-dependent oxidoreductase" evidence="2">
    <location>
        <begin position="18"/>
        <end position="308"/>
    </location>
</feature>
<reference evidence="3 4" key="1">
    <citation type="journal article" date="2024" name="Nat. Commun.">
        <title>Phylogenomics reveals the evolutionary origins of lichenization in chlorophyte algae.</title>
        <authorList>
            <person name="Puginier C."/>
            <person name="Libourel C."/>
            <person name="Otte J."/>
            <person name="Skaloud P."/>
            <person name="Haon M."/>
            <person name="Grisel S."/>
            <person name="Petersen M."/>
            <person name="Berrin J.G."/>
            <person name="Delaux P.M."/>
            <person name="Dal Grande F."/>
            <person name="Keller J."/>
        </authorList>
    </citation>
    <scope>NUCLEOTIDE SEQUENCE [LARGE SCALE GENOMIC DNA]</scope>
    <source>
        <strain evidence="3 4">SAG 2036</strain>
    </source>
</reference>
<evidence type="ECO:0000313" key="4">
    <source>
        <dbReference type="Proteomes" id="UP001465755"/>
    </source>
</evidence>
<keyword evidence="4" id="KW-1185">Reference proteome</keyword>
<comment type="caution">
    <text evidence="3">The sequence shown here is derived from an EMBL/GenBank/DDBJ whole genome shotgun (WGS) entry which is preliminary data.</text>
</comment>
<evidence type="ECO:0000256" key="1">
    <source>
        <dbReference type="ARBA" id="ARBA00023002"/>
    </source>
</evidence>
<dbReference type="Gene3D" id="3.20.20.100">
    <property type="entry name" value="NADP-dependent oxidoreductase domain"/>
    <property type="match status" value="1"/>
</dbReference>
<dbReference type="GO" id="GO:0016491">
    <property type="term" value="F:oxidoreductase activity"/>
    <property type="evidence" value="ECO:0007669"/>
    <property type="project" value="UniProtKB-KW"/>
</dbReference>
<dbReference type="PANTHER" id="PTHR43625:SF40">
    <property type="entry name" value="ALDO-KETO REDUCTASE YAKC [NADP(+)]"/>
    <property type="match status" value="1"/>
</dbReference>
<dbReference type="CDD" id="cd19076">
    <property type="entry name" value="AKR_AKR13A_13D"/>
    <property type="match status" value="1"/>
</dbReference>
<protein>
    <recommendedName>
        <fullName evidence="2">NADP-dependent oxidoreductase domain-containing protein</fullName>
    </recommendedName>
</protein>
<evidence type="ECO:0000313" key="3">
    <source>
        <dbReference type="EMBL" id="KAK9803364.1"/>
    </source>
</evidence>
<organism evidence="3 4">
    <name type="scientific">Symbiochloris irregularis</name>
    <dbReference type="NCBI Taxonomy" id="706552"/>
    <lineage>
        <taxon>Eukaryota</taxon>
        <taxon>Viridiplantae</taxon>
        <taxon>Chlorophyta</taxon>
        <taxon>core chlorophytes</taxon>
        <taxon>Trebouxiophyceae</taxon>
        <taxon>Trebouxiales</taxon>
        <taxon>Trebouxiaceae</taxon>
        <taxon>Symbiochloris</taxon>
    </lineage>
</organism>
<dbReference type="GO" id="GO:0005737">
    <property type="term" value="C:cytoplasm"/>
    <property type="evidence" value="ECO:0007669"/>
    <property type="project" value="TreeGrafter"/>
</dbReference>
<dbReference type="AlphaFoldDB" id="A0AAW1NZC6"/>
<dbReference type="InterPro" id="IPR023210">
    <property type="entry name" value="NADP_OxRdtase_dom"/>
</dbReference>
<dbReference type="PANTHER" id="PTHR43625">
    <property type="entry name" value="AFLATOXIN B1 ALDEHYDE REDUCTASE"/>
    <property type="match status" value="1"/>
</dbReference>
<proteinExistence type="predicted"/>
<name>A0AAW1NZC6_9CHLO</name>
<dbReference type="Proteomes" id="UP001465755">
    <property type="component" value="Unassembled WGS sequence"/>
</dbReference>